<evidence type="ECO:0000313" key="2">
    <source>
        <dbReference type="Proteomes" id="UP000618445"/>
    </source>
</evidence>
<name>A0ABR8CI59_9CYAN</name>
<proteinExistence type="predicted"/>
<gene>
    <name evidence="1" type="ORF">H6G05_21780</name>
</gene>
<dbReference type="EMBL" id="JACJQY010000052">
    <property type="protein sequence ID" value="MBD2319456.1"/>
    <property type="molecule type" value="Genomic_DNA"/>
</dbReference>
<accession>A0ABR8CI59</accession>
<evidence type="ECO:0000313" key="1">
    <source>
        <dbReference type="EMBL" id="MBD2319456.1"/>
    </source>
</evidence>
<protein>
    <submittedName>
        <fullName evidence="1">Uncharacterized protein</fullName>
    </submittedName>
</protein>
<keyword evidence="2" id="KW-1185">Reference proteome</keyword>
<organism evidence="1 2">
    <name type="scientific">Phormidium tenue FACHB-1050</name>
    <dbReference type="NCBI Taxonomy" id="2692857"/>
    <lineage>
        <taxon>Bacteria</taxon>
        <taxon>Bacillati</taxon>
        <taxon>Cyanobacteriota</taxon>
        <taxon>Cyanophyceae</taxon>
        <taxon>Oscillatoriophycideae</taxon>
        <taxon>Oscillatoriales</taxon>
        <taxon>Oscillatoriaceae</taxon>
        <taxon>Phormidium</taxon>
    </lineage>
</organism>
<reference evidence="1 2" key="1">
    <citation type="journal article" date="2020" name="ISME J.">
        <title>Comparative genomics reveals insights into cyanobacterial evolution and habitat adaptation.</title>
        <authorList>
            <person name="Chen M.Y."/>
            <person name="Teng W.K."/>
            <person name="Zhao L."/>
            <person name="Hu C.X."/>
            <person name="Zhou Y.K."/>
            <person name="Han B.P."/>
            <person name="Song L.R."/>
            <person name="Shu W.S."/>
        </authorList>
    </citation>
    <scope>NUCLEOTIDE SEQUENCE [LARGE SCALE GENOMIC DNA]</scope>
    <source>
        <strain evidence="1 2">FACHB-1050</strain>
    </source>
</reference>
<comment type="caution">
    <text evidence="1">The sequence shown here is derived from an EMBL/GenBank/DDBJ whole genome shotgun (WGS) entry which is preliminary data.</text>
</comment>
<dbReference type="Proteomes" id="UP000618445">
    <property type="component" value="Unassembled WGS sequence"/>
</dbReference>
<dbReference type="RefSeq" id="WP_190581482.1">
    <property type="nucleotide sequence ID" value="NZ_CAWPQU010000048.1"/>
</dbReference>
<sequence length="91" mass="10021">MSAQKKVKTSFLGIIDAARASEPEVQKASITESQNYSNTELQDTGKPEMANLTIKVSKARRKHWGVEAKKDNTNLTQVIIEALIAKYGDAD</sequence>